<dbReference type="Gene3D" id="1.20.120.330">
    <property type="entry name" value="Nucleotidyltransferases domain 2"/>
    <property type="match status" value="1"/>
</dbReference>
<reference evidence="1" key="1">
    <citation type="submission" date="2023-03" db="EMBL/GenBank/DDBJ databases">
        <title>MT1 and MT2 Draft Genomes of Novel Species.</title>
        <authorList>
            <person name="Venkateswaran K."/>
        </authorList>
    </citation>
    <scope>NUCLEOTIDE SEQUENCE</scope>
    <source>
        <strain evidence="1">F6_3S_P_2</strain>
    </source>
</reference>
<name>A0ABT8JMR9_9BACL</name>
<dbReference type="RefSeq" id="WP_301242009.1">
    <property type="nucleotide sequence ID" value="NZ_JAROCC010000002.1"/>
</dbReference>
<organism evidence="1 2">
    <name type="scientific">Sporosarcina highlanderae</name>
    <dbReference type="NCBI Taxonomy" id="3035916"/>
    <lineage>
        <taxon>Bacteria</taxon>
        <taxon>Bacillati</taxon>
        <taxon>Bacillota</taxon>
        <taxon>Bacilli</taxon>
        <taxon>Bacillales</taxon>
        <taxon>Caryophanaceae</taxon>
        <taxon>Sporosarcina</taxon>
    </lineage>
</organism>
<dbReference type="Gene3D" id="3.30.460.10">
    <property type="entry name" value="Beta Polymerase, domain 2"/>
    <property type="match status" value="1"/>
</dbReference>
<evidence type="ECO:0000313" key="1">
    <source>
        <dbReference type="EMBL" id="MDN4606461.1"/>
    </source>
</evidence>
<dbReference type="SUPFAM" id="SSF81301">
    <property type="entry name" value="Nucleotidyltransferase"/>
    <property type="match status" value="1"/>
</dbReference>
<protein>
    <submittedName>
        <fullName evidence="1">Aminoglycoside 6-adenylyltransferase</fullName>
    </submittedName>
</protein>
<keyword evidence="2" id="KW-1185">Reference proteome</keyword>
<proteinExistence type="predicted"/>
<dbReference type="SUPFAM" id="SSF81631">
    <property type="entry name" value="PAP/OAS1 substrate-binding domain"/>
    <property type="match status" value="1"/>
</dbReference>
<evidence type="ECO:0000313" key="2">
    <source>
        <dbReference type="Proteomes" id="UP001175097"/>
    </source>
</evidence>
<dbReference type="InterPro" id="IPR043519">
    <property type="entry name" value="NT_sf"/>
</dbReference>
<accession>A0ABT8JMR9</accession>
<sequence>MFSVGEREHCFKRIVDKFESNNLIEGVVQLGSGVKGYTDAYSDIDLMVSTYKKEDMEDAKHAIYKFLKEFNPVYIKEKQFTQHIFLFIVFMENSLEFNISVLPSELLNVKSPLWKVVVDKNGLVTEKMRGENEIFQNKPVKYEVNIDIQFEFAYSALSVKKELKRNNLIYALKMLENMREYILLVQAMNEKKKLHQFKAYDSLDSSFIDAYLSTYPDEITVEKLTTSADQLKELFVEIARQTPSMIIDENLYDLLK</sequence>
<dbReference type="Proteomes" id="UP001175097">
    <property type="component" value="Unassembled WGS sequence"/>
</dbReference>
<comment type="caution">
    <text evidence="1">The sequence shown here is derived from an EMBL/GenBank/DDBJ whole genome shotgun (WGS) entry which is preliminary data.</text>
</comment>
<gene>
    <name evidence="1" type="ORF">P5G49_03090</name>
</gene>
<dbReference type="Pfam" id="PF04439">
    <property type="entry name" value="Adenyl_transf"/>
    <property type="match status" value="1"/>
</dbReference>
<dbReference type="InterPro" id="IPR007530">
    <property type="entry name" value="Aminoglycoside_adenylylTfrase"/>
</dbReference>
<dbReference type="EMBL" id="JAROCC010000002">
    <property type="protein sequence ID" value="MDN4606461.1"/>
    <property type="molecule type" value="Genomic_DNA"/>
</dbReference>